<proteinExistence type="predicted"/>
<gene>
    <name evidence="1" type="ORF">BLNAU_6624</name>
</gene>
<evidence type="ECO:0000313" key="2">
    <source>
        <dbReference type="Proteomes" id="UP001281761"/>
    </source>
</evidence>
<reference evidence="1 2" key="1">
    <citation type="journal article" date="2022" name="bioRxiv">
        <title>Genomics of Preaxostyla Flagellates Illuminates Evolutionary Transitions and the Path Towards Mitochondrial Loss.</title>
        <authorList>
            <person name="Novak L.V.F."/>
            <person name="Treitli S.C."/>
            <person name="Pyrih J."/>
            <person name="Halakuc P."/>
            <person name="Pipaliya S.V."/>
            <person name="Vacek V."/>
            <person name="Brzon O."/>
            <person name="Soukal P."/>
            <person name="Eme L."/>
            <person name="Dacks J.B."/>
            <person name="Karnkowska A."/>
            <person name="Elias M."/>
            <person name="Hampl V."/>
        </authorList>
    </citation>
    <scope>NUCLEOTIDE SEQUENCE [LARGE SCALE GENOMIC DNA]</scope>
    <source>
        <strain evidence="1">NAU3</strain>
        <tissue evidence="1">Gut</tissue>
    </source>
</reference>
<comment type="caution">
    <text evidence="1">The sequence shown here is derived from an EMBL/GenBank/DDBJ whole genome shotgun (WGS) entry which is preliminary data.</text>
</comment>
<name>A0ABQ9Y3S4_9EUKA</name>
<evidence type="ECO:0000313" key="1">
    <source>
        <dbReference type="EMBL" id="KAK2958354.1"/>
    </source>
</evidence>
<dbReference type="EMBL" id="JARBJD010000038">
    <property type="protein sequence ID" value="KAK2958354.1"/>
    <property type="molecule type" value="Genomic_DNA"/>
</dbReference>
<accession>A0ABQ9Y3S4</accession>
<sequence>MHEGNSRLFHQKSWSCFCQRHSTQEGRSSEEERRNEHELKMAESLNGSVFTRSGGGSECSTLLFAEFGKVVTIDIFANTARGSTVSGWTDTTNFPSNNPVPFRFAGIIFKLVDEVEIESGSCGRVAEGWVMILNCVTSFPGVAVTDAGSILPNWDILGVISNTCKGPCSVQFRVHEQSLRTQMEEDLPLSERILVHDQGNFLSLPVREQPHPSELKRIVTSLRFQLSTLMIVVVFHSVRKESPPLVVRYLSVNYIVTRDERDLIDWLLLVHQMVELC</sequence>
<dbReference type="Proteomes" id="UP001281761">
    <property type="component" value="Unassembled WGS sequence"/>
</dbReference>
<organism evidence="1 2">
    <name type="scientific">Blattamonas nauphoetae</name>
    <dbReference type="NCBI Taxonomy" id="2049346"/>
    <lineage>
        <taxon>Eukaryota</taxon>
        <taxon>Metamonada</taxon>
        <taxon>Preaxostyla</taxon>
        <taxon>Oxymonadida</taxon>
        <taxon>Blattamonas</taxon>
    </lineage>
</organism>
<protein>
    <submittedName>
        <fullName evidence="1">Uncharacterized protein</fullName>
    </submittedName>
</protein>
<keyword evidence="2" id="KW-1185">Reference proteome</keyword>